<keyword evidence="3" id="KW-1185">Reference proteome</keyword>
<dbReference type="AlphaFoldDB" id="A0A3N4KQK5"/>
<feature type="compositionally biased region" description="Polar residues" evidence="1">
    <location>
        <begin position="24"/>
        <end position="42"/>
    </location>
</feature>
<organism evidence="2 3">
    <name type="scientific">Morchella conica CCBAS932</name>
    <dbReference type="NCBI Taxonomy" id="1392247"/>
    <lineage>
        <taxon>Eukaryota</taxon>
        <taxon>Fungi</taxon>
        <taxon>Dikarya</taxon>
        <taxon>Ascomycota</taxon>
        <taxon>Pezizomycotina</taxon>
        <taxon>Pezizomycetes</taxon>
        <taxon>Pezizales</taxon>
        <taxon>Morchellaceae</taxon>
        <taxon>Morchella</taxon>
    </lineage>
</organism>
<dbReference type="EMBL" id="ML119127">
    <property type="protein sequence ID" value="RPB12746.1"/>
    <property type="molecule type" value="Genomic_DNA"/>
</dbReference>
<evidence type="ECO:0000313" key="2">
    <source>
        <dbReference type="EMBL" id="RPB12746.1"/>
    </source>
</evidence>
<dbReference type="OrthoDB" id="10572838at2759"/>
<reference evidence="2 3" key="1">
    <citation type="journal article" date="2018" name="Nat. Ecol. Evol.">
        <title>Pezizomycetes genomes reveal the molecular basis of ectomycorrhizal truffle lifestyle.</title>
        <authorList>
            <person name="Murat C."/>
            <person name="Payen T."/>
            <person name="Noel B."/>
            <person name="Kuo A."/>
            <person name="Morin E."/>
            <person name="Chen J."/>
            <person name="Kohler A."/>
            <person name="Krizsan K."/>
            <person name="Balestrini R."/>
            <person name="Da Silva C."/>
            <person name="Montanini B."/>
            <person name="Hainaut M."/>
            <person name="Levati E."/>
            <person name="Barry K.W."/>
            <person name="Belfiori B."/>
            <person name="Cichocki N."/>
            <person name="Clum A."/>
            <person name="Dockter R.B."/>
            <person name="Fauchery L."/>
            <person name="Guy J."/>
            <person name="Iotti M."/>
            <person name="Le Tacon F."/>
            <person name="Lindquist E.A."/>
            <person name="Lipzen A."/>
            <person name="Malagnac F."/>
            <person name="Mello A."/>
            <person name="Molinier V."/>
            <person name="Miyauchi S."/>
            <person name="Poulain J."/>
            <person name="Riccioni C."/>
            <person name="Rubini A."/>
            <person name="Sitrit Y."/>
            <person name="Splivallo R."/>
            <person name="Traeger S."/>
            <person name="Wang M."/>
            <person name="Zifcakova L."/>
            <person name="Wipf D."/>
            <person name="Zambonelli A."/>
            <person name="Paolocci F."/>
            <person name="Nowrousian M."/>
            <person name="Ottonello S."/>
            <person name="Baldrian P."/>
            <person name="Spatafora J.W."/>
            <person name="Henrissat B."/>
            <person name="Nagy L.G."/>
            <person name="Aury J.M."/>
            <person name="Wincker P."/>
            <person name="Grigoriev I.V."/>
            <person name="Bonfante P."/>
            <person name="Martin F.M."/>
        </authorList>
    </citation>
    <scope>NUCLEOTIDE SEQUENCE [LARGE SCALE GENOMIC DNA]</scope>
    <source>
        <strain evidence="2 3">CCBAS932</strain>
    </source>
</reference>
<proteinExistence type="predicted"/>
<dbReference type="Proteomes" id="UP000277580">
    <property type="component" value="Unassembled WGS sequence"/>
</dbReference>
<dbReference type="InParanoid" id="A0A3N4KQK5"/>
<sequence>MSEISRLIAIPRVWQMATMQSVTHTRTHAATHNSNRKWQQQPAEAEAGSDGDRERFTDRHRFKAIKND</sequence>
<feature type="compositionally biased region" description="Basic and acidic residues" evidence="1">
    <location>
        <begin position="50"/>
        <end position="68"/>
    </location>
</feature>
<protein>
    <submittedName>
        <fullName evidence="2">Uncharacterized protein</fullName>
    </submittedName>
</protein>
<gene>
    <name evidence="2" type="ORF">P167DRAFT_153639</name>
</gene>
<accession>A0A3N4KQK5</accession>
<evidence type="ECO:0000256" key="1">
    <source>
        <dbReference type="SAM" id="MobiDB-lite"/>
    </source>
</evidence>
<name>A0A3N4KQK5_9PEZI</name>
<feature type="region of interest" description="Disordered" evidence="1">
    <location>
        <begin position="24"/>
        <end position="68"/>
    </location>
</feature>
<evidence type="ECO:0000313" key="3">
    <source>
        <dbReference type="Proteomes" id="UP000277580"/>
    </source>
</evidence>